<gene>
    <name evidence="14" type="ORF">Slati_2783700</name>
</gene>
<dbReference type="HAMAP" id="MF_00328">
    <property type="entry name" value="Guanylate_kinase"/>
    <property type="match status" value="1"/>
</dbReference>
<dbReference type="PROSITE" id="PS50052">
    <property type="entry name" value="GUANYLATE_KINASE_2"/>
    <property type="match status" value="1"/>
</dbReference>
<feature type="compositionally biased region" description="Polar residues" evidence="11">
    <location>
        <begin position="413"/>
        <end position="423"/>
    </location>
</feature>
<evidence type="ECO:0000256" key="4">
    <source>
        <dbReference type="ARBA" id="ARBA00022679"/>
    </source>
</evidence>
<dbReference type="InterPro" id="IPR020590">
    <property type="entry name" value="Guanylate_kinase_CS"/>
</dbReference>
<reference evidence="14" key="2">
    <citation type="journal article" date="2024" name="Plant">
        <title>Genomic evolution and insights into agronomic trait innovations of Sesamum species.</title>
        <authorList>
            <person name="Miao H."/>
            <person name="Wang L."/>
            <person name="Qu L."/>
            <person name="Liu H."/>
            <person name="Sun Y."/>
            <person name="Le M."/>
            <person name="Wang Q."/>
            <person name="Wei S."/>
            <person name="Zheng Y."/>
            <person name="Lin W."/>
            <person name="Duan Y."/>
            <person name="Cao H."/>
            <person name="Xiong S."/>
            <person name="Wang X."/>
            <person name="Wei L."/>
            <person name="Li C."/>
            <person name="Ma Q."/>
            <person name="Ju M."/>
            <person name="Zhao R."/>
            <person name="Li G."/>
            <person name="Mu C."/>
            <person name="Tian Q."/>
            <person name="Mei H."/>
            <person name="Zhang T."/>
            <person name="Gao T."/>
            <person name="Zhang H."/>
        </authorList>
    </citation>
    <scope>NUCLEOTIDE SEQUENCE</scope>
    <source>
        <strain evidence="14">KEN1</strain>
    </source>
</reference>
<dbReference type="InterPro" id="IPR011009">
    <property type="entry name" value="Kinase-like_dom_sf"/>
</dbReference>
<dbReference type="GO" id="GO:0004385">
    <property type="term" value="F:GMP kinase activity"/>
    <property type="evidence" value="ECO:0007669"/>
    <property type="project" value="InterPro"/>
</dbReference>
<dbReference type="InterPro" id="IPR000719">
    <property type="entry name" value="Prot_kinase_dom"/>
</dbReference>
<dbReference type="SUPFAM" id="SSF52540">
    <property type="entry name" value="P-loop containing nucleoside triphosphate hydrolases"/>
    <property type="match status" value="1"/>
</dbReference>
<feature type="binding site" evidence="10">
    <location>
        <position position="48"/>
    </location>
    <ligand>
        <name>ATP</name>
        <dbReference type="ChEBI" id="CHEBI:30616"/>
    </ligand>
</feature>
<protein>
    <submittedName>
        <fullName evidence="14">Mitogen-activated protein kinase</fullName>
    </submittedName>
</protein>
<comment type="catalytic activity">
    <reaction evidence="9">
        <text>L-seryl-[protein] + ATP = O-phospho-L-seryl-[protein] + ADP + H(+)</text>
        <dbReference type="Rhea" id="RHEA:17989"/>
        <dbReference type="Rhea" id="RHEA-COMP:9863"/>
        <dbReference type="Rhea" id="RHEA-COMP:11604"/>
        <dbReference type="ChEBI" id="CHEBI:15378"/>
        <dbReference type="ChEBI" id="CHEBI:29999"/>
        <dbReference type="ChEBI" id="CHEBI:30616"/>
        <dbReference type="ChEBI" id="CHEBI:83421"/>
        <dbReference type="ChEBI" id="CHEBI:456216"/>
        <dbReference type="EC" id="2.7.11.24"/>
    </reaction>
</comment>
<evidence type="ECO:0000256" key="1">
    <source>
        <dbReference type="ARBA" id="ARBA00008832"/>
    </source>
</evidence>
<dbReference type="InterPro" id="IPR017441">
    <property type="entry name" value="Protein_kinase_ATP_BS"/>
</dbReference>
<dbReference type="PROSITE" id="PS00107">
    <property type="entry name" value="PROTEIN_KINASE_ATP"/>
    <property type="match status" value="1"/>
</dbReference>
<evidence type="ECO:0000256" key="2">
    <source>
        <dbReference type="ARBA" id="ARBA00022527"/>
    </source>
</evidence>
<dbReference type="InterPro" id="IPR027417">
    <property type="entry name" value="P-loop_NTPase"/>
</dbReference>
<dbReference type="Gene3D" id="1.10.510.10">
    <property type="entry name" value="Transferase(Phosphotransferase) domain 1"/>
    <property type="match status" value="1"/>
</dbReference>
<dbReference type="FunFam" id="3.30.200.20:FF:000046">
    <property type="entry name" value="Mitogen-activated protein kinase"/>
    <property type="match status" value="1"/>
</dbReference>
<dbReference type="GO" id="GO:0005524">
    <property type="term" value="F:ATP binding"/>
    <property type="evidence" value="ECO:0007669"/>
    <property type="project" value="UniProtKB-UniRule"/>
</dbReference>
<dbReference type="Pfam" id="PF00069">
    <property type="entry name" value="Pkinase"/>
    <property type="match status" value="1"/>
</dbReference>
<dbReference type="InterPro" id="IPR008145">
    <property type="entry name" value="GK/Ca_channel_bsu"/>
</dbReference>
<dbReference type="AlphaFoldDB" id="A0AAW2VXW1"/>
<dbReference type="EMBL" id="JACGWN010000009">
    <property type="protein sequence ID" value="KAL0434494.1"/>
    <property type="molecule type" value="Genomic_DNA"/>
</dbReference>
<dbReference type="Pfam" id="PF00625">
    <property type="entry name" value="Guanylate_kin"/>
    <property type="match status" value="1"/>
</dbReference>
<evidence type="ECO:0000256" key="11">
    <source>
        <dbReference type="SAM" id="MobiDB-lite"/>
    </source>
</evidence>
<dbReference type="InterPro" id="IPR017665">
    <property type="entry name" value="Guanylate_kinase"/>
</dbReference>
<feature type="domain" description="Protein kinase" evidence="12">
    <location>
        <begin position="18"/>
        <end position="309"/>
    </location>
</feature>
<evidence type="ECO:0000256" key="7">
    <source>
        <dbReference type="ARBA" id="ARBA00022840"/>
    </source>
</evidence>
<evidence type="ECO:0000256" key="3">
    <source>
        <dbReference type="ARBA" id="ARBA00022553"/>
    </source>
</evidence>
<evidence type="ECO:0000313" key="14">
    <source>
        <dbReference type="EMBL" id="KAL0434494.1"/>
    </source>
</evidence>
<dbReference type="InterPro" id="IPR050117">
    <property type="entry name" value="MAPK"/>
</dbReference>
<dbReference type="CDD" id="cd00071">
    <property type="entry name" value="GMPK"/>
    <property type="match status" value="1"/>
</dbReference>
<organism evidence="14">
    <name type="scientific">Sesamum latifolium</name>
    <dbReference type="NCBI Taxonomy" id="2727402"/>
    <lineage>
        <taxon>Eukaryota</taxon>
        <taxon>Viridiplantae</taxon>
        <taxon>Streptophyta</taxon>
        <taxon>Embryophyta</taxon>
        <taxon>Tracheophyta</taxon>
        <taxon>Spermatophyta</taxon>
        <taxon>Magnoliopsida</taxon>
        <taxon>eudicotyledons</taxon>
        <taxon>Gunneridae</taxon>
        <taxon>Pentapetalae</taxon>
        <taxon>asterids</taxon>
        <taxon>lamiids</taxon>
        <taxon>Lamiales</taxon>
        <taxon>Pedaliaceae</taxon>
        <taxon>Sesamum</taxon>
    </lineage>
</organism>
<sequence length="906" mass="101762">MASGDVDFFTEYGEGSRYRIEEVIGKGSYGVVCSAYDTHLGEKVAIKKINDIFEHVSDATRILREIKLLRLLRHPDIVEIKHILLPPSRREFKDIYVVFELMESDLHQVIKANDDLTPEHYQFFLYQLLRGLKYIHTANVFHRDLKPKNILANADCKLKICDFGLARVAFNDTPTAIFWTDYVATRWYRAPELCGSFFSKYTPAIDIWSIGCIFAELLTGKPLFPGKNVVHQLDLMTDLLGTPPPETIARIRNEKARRYLSSMRKKKAIPLSHKFPNADPLALCLLERMLAFDPKDRPSAEEALADPYFRNLARVEREPSAQPVTKMEFEFERRRITKEDVRELIYREILEYHPKMLKEYLEGAEPTSFMYPSAVDKFKKQFAYLEEHYGSGAAAPPERQHSSSLPRPCVLYSDNSNQNSSDVANDLSKCSIKEVEKPQVDRSVLPMTRLPVQVPQSIQARGAARPGKVVGPVLRYNNCGVAAASMEATEQRKMVRNPGMPAQYIVPGSSYPRKHPGCKSDGGEGIAEGSNGLQPKPDLYMARKVAAAQSGAGSHCFCAALIPGKVLLVSNSWPIKPQVPIGKLQFNLSAFLVFPADSMLFRRFCVTISKSYLNPFLPSSRSTNPLANSRSYPIISSNFKTLRLGFQRTKSVSSQGFVSVCSANSTMDDPTRPEVDPIPHPDTAGRAALFRALEASLGCTFSSQPIVPNPNPLIIVISGPSGVGKDAVIKRLREVRENLHFVVTATSRAKRPGEVDGKDYFFVSKEEFLRMIEKNELLEYALVYGDYKGIPKQKIRDYMAKGCDIVLRVDIQGAATLRRILRNSAVFVFLVAESEEALVKRLIGRKTETVEALLMRVASAREELRHLKEFDYVVVNKDGDLEGSVKLLESIIDAEKAKVQQRRAVI</sequence>
<dbReference type="PROSITE" id="PS01351">
    <property type="entry name" value="MAPK"/>
    <property type="match status" value="1"/>
</dbReference>
<evidence type="ECO:0000256" key="8">
    <source>
        <dbReference type="ARBA" id="ARBA00047592"/>
    </source>
</evidence>
<keyword evidence="2" id="KW-0723">Serine/threonine-protein kinase</keyword>
<keyword evidence="7 10" id="KW-0067">ATP-binding</keyword>
<dbReference type="Gene3D" id="3.40.50.300">
    <property type="entry name" value="P-loop containing nucleotide triphosphate hydrolases"/>
    <property type="match status" value="1"/>
</dbReference>
<dbReference type="GO" id="GO:0004707">
    <property type="term" value="F:MAP kinase activity"/>
    <property type="evidence" value="ECO:0007669"/>
    <property type="project" value="UniProtKB-EC"/>
</dbReference>
<evidence type="ECO:0000256" key="9">
    <source>
        <dbReference type="ARBA" id="ARBA00048312"/>
    </source>
</evidence>
<evidence type="ECO:0000256" key="5">
    <source>
        <dbReference type="ARBA" id="ARBA00022741"/>
    </source>
</evidence>
<dbReference type="InterPro" id="IPR003527">
    <property type="entry name" value="MAP_kinase_CS"/>
</dbReference>
<dbReference type="PANTHER" id="PTHR24055">
    <property type="entry name" value="MITOGEN-ACTIVATED PROTEIN KINASE"/>
    <property type="match status" value="1"/>
</dbReference>
<dbReference type="PROSITE" id="PS00856">
    <property type="entry name" value="GUANYLATE_KINASE_1"/>
    <property type="match status" value="1"/>
</dbReference>
<comment type="catalytic activity">
    <reaction evidence="8">
        <text>L-threonyl-[protein] + ATP = O-phospho-L-threonyl-[protein] + ADP + H(+)</text>
        <dbReference type="Rhea" id="RHEA:46608"/>
        <dbReference type="Rhea" id="RHEA-COMP:11060"/>
        <dbReference type="Rhea" id="RHEA-COMP:11605"/>
        <dbReference type="ChEBI" id="CHEBI:15378"/>
        <dbReference type="ChEBI" id="CHEBI:30013"/>
        <dbReference type="ChEBI" id="CHEBI:30616"/>
        <dbReference type="ChEBI" id="CHEBI:61977"/>
        <dbReference type="ChEBI" id="CHEBI:456216"/>
        <dbReference type="EC" id="2.7.11.24"/>
    </reaction>
</comment>
<comment type="similarity">
    <text evidence="1">Belongs to the protein kinase superfamily. CMGC Ser/Thr protein kinase family. MAP kinase subfamily.</text>
</comment>
<name>A0AAW2VXW1_9LAMI</name>
<dbReference type="NCBIfam" id="TIGR03263">
    <property type="entry name" value="guanyl_kin"/>
    <property type="match status" value="1"/>
</dbReference>
<keyword evidence="3" id="KW-0597">Phosphoprotein</keyword>
<dbReference type="PROSITE" id="PS50011">
    <property type="entry name" value="PROTEIN_KINASE_DOM"/>
    <property type="match status" value="1"/>
</dbReference>
<feature type="region of interest" description="Disordered" evidence="11">
    <location>
        <begin position="392"/>
        <end position="424"/>
    </location>
</feature>
<reference evidence="14" key="1">
    <citation type="submission" date="2020-06" db="EMBL/GenBank/DDBJ databases">
        <authorList>
            <person name="Li T."/>
            <person name="Hu X."/>
            <person name="Zhang T."/>
            <person name="Song X."/>
            <person name="Zhang H."/>
            <person name="Dai N."/>
            <person name="Sheng W."/>
            <person name="Hou X."/>
            <person name="Wei L."/>
        </authorList>
    </citation>
    <scope>NUCLEOTIDE SEQUENCE</scope>
    <source>
        <strain evidence="14">KEN1</strain>
        <tissue evidence="14">Leaf</tissue>
    </source>
</reference>
<dbReference type="FunFam" id="1.10.510.10:FF:000017">
    <property type="entry name" value="Mitogen-activated protein kinase"/>
    <property type="match status" value="1"/>
</dbReference>
<dbReference type="Gene3D" id="3.30.63.10">
    <property type="entry name" value="Guanylate Kinase phosphate binding domain"/>
    <property type="match status" value="1"/>
</dbReference>
<proteinExistence type="inferred from homology"/>
<feature type="domain" description="Guanylate kinase-like" evidence="13">
    <location>
        <begin position="712"/>
        <end position="893"/>
    </location>
</feature>
<accession>A0AAW2VXW1</accession>
<keyword evidence="6 14" id="KW-0418">Kinase</keyword>
<evidence type="ECO:0000259" key="13">
    <source>
        <dbReference type="PROSITE" id="PS50052"/>
    </source>
</evidence>
<evidence type="ECO:0000259" key="12">
    <source>
        <dbReference type="PROSITE" id="PS50011"/>
    </source>
</evidence>
<dbReference type="InterPro" id="IPR008144">
    <property type="entry name" value="Guanylate_kin-like_dom"/>
</dbReference>
<dbReference type="Gene3D" id="3.30.200.20">
    <property type="entry name" value="Phosphorylase Kinase, domain 1"/>
    <property type="match status" value="1"/>
</dbReference>
<dbReference type="SUPFAM" id="SSF56112">
    <property type="entry name" value="Protein kinase-like (PK-like)"/>
    <property type="match status" value="1"/>
</dbReference>
<dbReference type="FunFam" id="3.30.63.10:FF:000002">
    <property type="entry name" value="Guanylate kinase 1"/>
    <property type="match status" value="1"/>
</dbReference>
<dbReference type="SMART" id="SM00072">
    <property type="entry name" value="GuKc"/>
    <property type="match status" value="1"/>
</dbReference>
<evidence type="ECO:0000256" key="6">
    <source>
        <dbReference type="ARBA" id="ARBA00022777"/>
    </source>
</evidence>
<keyword evidence="4" id="KW-0808">Transferase</keyword>
<dbReference type="CDD" id="cd07859">
    <property type="entry name" value="STKc_TDY_MAPK"/>
    <property type="match status" value="1"/>
</dbReference>
<keyword evidence="5 10" id="KW-0547">Nucleotide-binding</keyword>
<evidence type="ECO:0000256" key="10">
    <source>
        <dbReference type="PROSITE-ProRule" id="PRU10141"/>
    </source>
</evidence>
<dbReference type="SMART" id="SM00220">
    <property type="entry name" value="S_TKc"/>
    <property type="match status" value="1"/>
</dbReference>
<comment type="caution">
    <text evidence="14">The sequence shown here is derived from an EMBL/GenBank/DDBJ whole genome shotgun (WGS) entry which is preliminary data.</text>
</comment>